<accession>H8MJL7</accession>
<dbReference type="RefSeq" id="WP_014398739.1">
    <property type="nucleotide sequence ID" value="NC_017030.1"/>
</dbReference>
<keyword evidence="3" id="KW-1185">Reference proteome</keyword>
<name>H8MJL7_CORCM</name>
<reference evidence="2 3" key="1">
    <citation type="journal article" date="2012" name="J. Bacteriol.">
        <title>Complete Genome Sequence of the Fruiting Myxobacterium Corallococcus coralloides DSM 2259.</title>
        <authorList>
            <person name="Huntley S."/>
            <person name="Zhang Y."/>
            <person name="Treuner-Lange A."/>
            <person name="Kneip S."/>
            <person name="Sensen C.W."/>
            <person name="Sogaard-Andersen L."/>
        </authorList>
    </citation>
    <scope>NUCLEOTIDE SEQUENCE [LARGE SCALE GENOMIC DNA]</scope>
    <source>
        <strain evidence="3">ATCC 25202 / DSM 2259 / NBRC 100086 / M2</strain>
    </source>
</reference>
<reference evidence="3" key="2">
    <citation type="submission" date="2012-03" db="EMBL/GenBank/DDBJ databases">
        <title>Genome sequence of the fruiting myxobacterium Corallococcus coralloides DSM 2259.</title>
        <authorList>
            <person name="Huntley S."/>
            <person name="Zhang Y."/>
            <person name="Treuner-Lange A."/>
            <person name="Sensen C.W."/>
            <person name="Sogaard-Andersen L."/>
        </authorList>
    </citation>
    <scope>NUCLEOTIDE SEQUENCE [LARGE SCALE GENOMIC DNA]</scope>
    <source>
        <strain evidence="3">ATCC 25202 / DSM 2259 / NBRC 100086 / M2</strain>
    </source>
</reference>
<feature type="compositionally biased region" description="Basic and acidic residues" evidence="1">
    <location>
        <begin position="700"/>
        <end position="710"/>
    </location>
</feature>
<dbReference type="STRING" id="1144275.COCOR_05951"/>
<dbReference type="Proteomes" id="UP000007587">
    <property type="component" value="Chromosome"/>
</dbReference>
<dbReference type="KEGG" id="ccx:COCOR_05951"/>
<evidence type="ECO:0000313" key="2">
    <source>
        <dbReference type="EMBL" id="AFE06669.1"/>
    </source>
</evidence>
<dbReference type="Gene3D" id="3.90.70.80">
    <property type="match status" value="1"/>
</dbReference>
<dbReference type="InParanoid" id="H8MJL7"/>
<protein>
    <recommendedName>
        <fullName evidence="4">OTU domain-containing protein</fullName>
    </recommendedName>
</protein>
<dbReference type="OrthoDB" id="9954117at2"/>
<dbReference type="HOGENOM" id="CLU_339124_0_0_7"/>
<proteinExistence type="predicted"/>
<evidence type="ECO:0000313" key="3">
    <source>
        <dbReference type="Proteomes" id="UP000007587"/>
    </source>
</evidence>
<evidence type="ECO:0008006" key="4">
    <source>
        <dbReference type="Google" id="ProtNLM"/>
    </source>
</evidence>
<dbReference type="AlphaFoldDB" id="H8MJL7"/>
<feature type="region of interest" description="Disordered" evidence="1">
    <location>
        <begin position="685"/>
        <end position="710"/>
    </location>
</feature>
<feature type="region of interest" description="Disordered" evidence="1">
    <location>
        <begin position="188"/>
        <end position="214"/>
    </location>
</feature>
<gene>
    <name evidence="2" type="ordered locus">COCOR_05951</name>
</gene>
<sequence>MPGFAEHVVGSPDALARLRKAYLSDVTEGGTWGAEVEARHLAQAFGVRIVFWCESATGKFRLAHQYNHGGTTLHILCRGSHFEALRAPPTEGNPFNRASVVTNSGGGDCLYRAFHQAYLRHDNEPNAKALRFYRTLVAQRMRKEPELDLEGLLVTLLDEVEMLGFALGAGPTLQDEMRKLYREFRRRPVEGGGSIPPTGRVEDPGVGLGDRDPVPRKEMTVAERMLDRIGRLIATEASVHVAAALDDSVLVMSANDDTVNVLAALRTLLNDYQGGGALSDPFSGVRTGQRRVPTDQLVTFNKTSGTTTKARRVVDLEKIAALRSGQLEALTSGTTKTRLQRLKAALTAGLLTDNVRQTAEQQYLAGAVGIYFIPHVPRTPDTGVVHGEMNVTAAIQTRRAGKRLTDDVFIGGTLIDCFDCNKAHKARNESLRKAGERWHFYSGGTHGNSFPNWYLPDDSRRNIDDDTFSRGRFPGGVPRIEWWDTSRGGQYGYFAQRDVIQYYFMRGRTPVDTNRRYAPRGGGENPYYLRRENYTIWESTPRSYLTELFLRDKLYKHINKAHSSFADDSDSDAEDYDELIVKRTEKKKAQLLKLRRSYAESNPELSFITDPELSLPFSYEQVRTDPLMGGVLVLYSGPAPRNPRPEFFISPELLERIWMPESMRPSSSRQEPFVRGVELPRQRPVPRIGWSGGQGPQAMPRERSAPRGPSRDELRRLLWAVEVLPVELGGNPQPLAVPGQERLSFNLGLLFEFFQLLAVSLGVQEVLLDLPLEEVLDGLVGALFEAGLRRTMPDEQWLALAGVAVFLKYVLVLTRLGTRTTLDLLQDLQGPALRELGM</sequence>
<evidence type="ECO:0000256" key="1">
    <source>
        <dbReference type="SAM" id="MobiDB-lite"/>
    </source>
</evidence>
<dbReference type="EMBL" id="CP003389">
    <property type="protein sequence ID" value="AFE06669.1"/>
    <property type="molecule type" value="Genomic_DNA"/>
</dbReference>
<organism evidence="2 3">
    <name type="scientific">Corallococcus coralloides (strain ATCC 25202 / DSM 2259 / NBRC 100086 / M2)</name>
    <name type="common">Myxococcus coralloides</name>
    <dbReference type="NCBI Taxonomy" id="1144275"/>
    <lineage>
        <taxon>Bacteria</taxon>
        <taxon>Pseudomonadati</taxon>
        <taxon>Myxococcota</taxon>
        <taxon>Myxococcia</taxon>
        <taxon>Myxococcales</taxon>
        <taxon>Cystobacterineae</taxon>
        <taxon>Myxococcaceae</taxon>
        <taxon>Corallococcus</taxon>
    </lineage>
</organism>